<dbReference type="InterPro" id="IPR001584">
    <property type="entry name" value="Integrase_cat-core"/>
</dbReference>
<feature type="region of interest" description="Disordered" evidence="1">
    <location>
        <begin position="454"/>
        <end position="473"/>
    </location>
</feature>
<evidence type="ECO:0000313" key="3">
    <source>
        <dbReference type="EMBL" id="KXW57225.1"/>
    </source>
</evidence>
<evidence type="ECO:0000313" key="4">
    <source>
        <dbReference type="Proteomes" id="UP000075653"/>
    </source>
</evidence>
<dbReference type="RefSeq" id="WP_062188547.1">
    <property type="nucleotide sequence ID" value="NZ_CP149475.1"/>
</dbReference>
<dbReference type="NCBIfam" id="NF033546">
    <property type="entry name" value="transpos_IS21"/>
    <property type="match status" value="1"/>
</dbReference>
<name>A0A149VVH1_9PROT</name>
<sequence length="499" mass="56513">MTISPELEAQILRYYHAERWLIGTIAAQLGIHHDTVARVLTQAGLPPAGTPQRGSRIDPYLPFIHKTLEQFPKLTASRLYAMAQARGYPGRPDYFRHLIARHRPRPKAEAYLRLRTLPGEQSQTDWGHFGHLEIGRARRPLMAFVMVLSWSRQIFLRFFLDARMENFLRGHVGAFNTWGGLPRVLLYDNLKSAVLERQGQAIRFNPTLLQFAGHYRFEPRPVAVARGNEKGKVERAIRYIREAFFAGRSFTDLIDLNAQADAWVSGPAADRLCPGEPTLTVRAAFAQEKAYLMTLPENPYPTHEQIPVKVGKTPYVRFDLNDYSVPHTQVQRTLTVVADPQQVRILDGQQVLATHSRCYDRGQQIEIPDHIAALSQEKRQASQHRGTDRLAQAAPQSRELLTQAAQRGNNLGSITATLLHLLDRYGAAELQTAIRDALARGVPHPNAVRLALERQREARDQPPPVEIPLPDHLQSRDIPVRPHLLETYDQLMENAHGTD</sequence>
<proteinExistence type="predicted"/>
<dbReference type="PANTHER" id="PTHR35004">
    <property type="entry name" value="TRANSPOSASE RV3428C-RELATED"/>
    <property type="match status" value="1"/>
</dbReference>
<dbReference type="InterPro" id="IPR054353">
    <property type="entry name" value="IstA-like_C"/>
</dbReference>
<keyword evidence="4" id="KW-1185">Reference proteome</keyword>
<accession>A0A149VVH1</accession>
<dbReference type="InterPro" id="IPR012337">
    <property type="entry name" value="RNaseH-like_sf"/>
</dbReference>
<dbReference type="PROSITE" id="PS50994">
    <property type="entry name" value="INTEGRASE"/>
    <property type="match status" value="1"/>
</dbReference>
<protein>
    <submittedName>
        <fullName evidence="3">Integrase core domain protein</fullName>
    </submittedName>
</protein>
<organism evidence="3 4">
    <name type="scientific">Ferrovum myxofaciens</name>
    <dbReference type="NCBI Taxonomy" id="416213"/>
    <lineage>
        <taxon>Bacteria</taxon>
        <taxon>Pseudomonadati</taxon>
        <taxon>Pseudomonadota</taxon>
        <taxon>Betaproteobacteria</taxon>
        <taxon>Ferrovales</taxon>
        <taxon>Ferrovaceae</taxon>
        <taxon>Ferrovum</taxon>
    </lineage>
</organism>
<reference evidence="3 4" key="1">
    <citation type="submission" date="2016-01" db="EMBL/GenBank/DDBJ databases">
        <title>Genome sequence of the acidophilic iron oxidising Ferrovum strain Z-31.</title>
        <authorList>
            <person name="Poehlein A."/>
            <person name="Ullrich S.R."/>
            <person name="Schloemann M."/>
            <person name="Muehling M."/>
            <person name="Daniel R."/>
        </authorList>
    </citation>
    <scope>NUCLEOTIDE SEQUENCE [LARGE SCALE GENOMIC DNA]</scope>
    <source>
        <strain evidence="3 4">Z-31</strain>
    </source>
</reference>
<gene>
    <name evidence="3" type="ORF">FEMY_22550</name>
</gene>
<dbReference type="Proteomes" id="UP000075653">
    <property type="component" value="Unassembled WGS sequence"/>
</dbReference>
<evidence type="ECO:0000256" key="1">
    <source>
        <dbReference type="SAM" id="MobiDB-lite"/>
    </source>
</evidence>
<dbReference type="AlphaFoldDB" id="A0A149VVH1"/>
<dbReference type="SUPFAM" id="SSF53098">
    <property type="entry name" value="Ribonuclease H-like"/>
    <property type="match status" value="1"/>
</dbReference>
<feature type="domain" description="Integrase catalytic" evidence="2">
    <location>
        <begin position="114"/>
        <end position="322"/>
    </location>
</feature>
<dbReference type="EMBL" id="LRRD01000089">
    <property type="protein sequence ID" value="KXW57225.1"/>
    <property type="molecule type" value="Genomic_DNA"/>
</dbReference>
<evidence type="ECO:0000259" key="2">
    <source>
        <dbReference type="PROSITE" id="PS50994"/>
    </source>
</evidence>
<comment type="caution">
    <text evidence="3">The sequence shown here is derived from an EMBL/GenBank/DDBJ whole genome shotgun (WGS) entry which is preliminary data.</text>
</comment>
<dbReference type="GO" id="GO:0015074">
    <property type="term" value="P:DNA integration"/>
    <property type="evidence" value="ECO:0007669"/>
    <property type="project" value="InterPro"/>
</dbReference>
<dbReference type="Pfam" id="PF22483">
    <property type="entry name" value="Mu-transpos_C_2"/>
    <property type="match status" value="1"/>
</dbReference>
<dbReference type="PATRIC" id="fig|1789004.3.peg.2371"/>
<dbReference type="STRING" id="1789004.FEMY_22550"/>